<comment type="caution">
    <text evidence="1">The sequence shown here is derived from an EMBL/GenBank/DDBJ whole genome shotgun (WGS) entry which is preliminary data.</text>
</comment>
<organism evidence="1 2">
    <name type="scientific">Cnephaeus nilssonii</name>
    <name type="common">Northern bat</name>
    <name type="synonym">Eptesicus nilssonii</name>
    <dbReference type="NCBI Taxonomy" id="3371016"/>
    <lineage>
        <taxon>Eukaryota</taxon>
        <taxon>Metazoa</taxon>
        <taxon>Chordata</taxon>
        <taxon>Craniata</taxon>
        <taxon>Vertebrata</taxon>
        <taxon>Euteleostomi</taxon>
        <taxon>Mammalia</taxon>
        <taxon>Eutheria</taxon>
        <taxon>Laurasiatheria</taxon>
        <taxon>Chiroptera</taxon>
        <taxon>Yangochiroptera</taxon>
        <taxon>Vespertilionidae</taxon>
        <taxon>Cnephaeus</taxon>
    </lineage>
</organism>
<keyword evidence="2" id="KW-1185">Reference proteome</keyword>
<dbReference type="EMBL" id="JAULJE010000001">
    <property type="protein sequence ID" value="KAK1346622.1"/>
    <property type="molecule type" value="Genomic_DNA"/>
</dbReference>
<dbReference type="AlphaFoldDB" id="A0AA40LWZ8"/>
<accession>A0AA40LWZ8</accession>
<proteinExistence type="predicted"/>
<protein>
    <submittedName>
        <fullName evidence="1">Uncharacterized protein</fullName>
    </submittedName>
</protein>
<sequence>MSQDCHTCSPGPCGEEDRAAALVGKGHPDSVGTAGHVAGLPAATPGTLQNLSSEKADSLPTLKPKGNILHILFKSFQRRNMIKLWERAQFKLKYKGKLVEKQVFWEIQL</sequence>
<gene>
    <name evidence="1" type="ORF">QTO34_000482</name>
</gene>
<dbReference type="Proteomes" id="UP001177744">
    <property type="component" value="Unassembled WGS sequence"/>
</dbReference>
<name>A0AA40LWZ8_CNENI</name>
<reference evidence="1" key="1">
    <citation type="submission" date="2023-06" db="EMBL/GenBank/DDBJ databases">
        <title>Reference genome for the Northern bat (Eptesicus nilssonii), a most northern bat species.</title>
        <authorList>
            <person name="Laine V.N."/>
            <person name="Pulliainen A.T."/>
            <person name="Lilley T.M."/>
        </authorList>
    </citation>
    <scope>NUCLEOTIDE SEQUENCE</scope>
    <source>
        <strain evidence="1">BLF_Eptnil</strain>
        <tissue evidence="1">Kidney</tissue>
    </source>
</reference>
<evidence type="ECO:0000313" key="2">
    <source>
        <dbReference type="Proteomes" id="UP001177744"/>
    </source>
</evidence>
<evidence type="ECO:0000313" key="1">
    <source>
        <dbReference type="EMBL" id="KAK1346622.1"/>
    </source>
</evidence>